<proteinExistence type="predicted"/>
<organism evidence="2 3">
    <name type="scientific">Hemibagrus wyckioides</name>
    <dbReference type="NCBI Taxonomy" id="337641"/>
    <lineage>
        <taxon>Eukaryota</taxon>
        <taxon>Metazoa</taxon>
        <taxon>Chordata</taxon>
        <taxon>Craniata</taxon>
        <taxon>Vertebrata</taxon>
        <taxon>Euteleostomi</taxon>
        <taxon>Actinopterygii</taxon>
        <taxon>Neopterygii</taxon>
        <taxon>Teleostei</taxon>
        <taxon>Ostariophysi</taxon>
        <taxon>Siluriformes</taxon>
        <taxon>Bagridae</taxon>
        <taxon>Hemibagrus</taxon>
    </lineage>
</organism>
<comment type="caution">
    <text evidence="2">The sequence shown here is derived from an EMBL/GenBank/DDBJ whole genome shotgun (WGS) entry which is preliminary data.</text>
</comment>
<feature type="region of interest" description="Disordered" evidence="1">
    <location>
        <begin position="1"/>
        <end position="41"/>
    </location>
</feature>
<dbReference type="Proteomes" id="UP000824219">
    <property type="component" value="Linkage Group LG20"/>
</dbReference>
<evidence type="ECO:0000313" key="3">
    <source>
        <dbReference type="Proteomes" id="UP000824219"/>
    </source>
</evidence>
<evidence type="ECO:0000313" key="2">
    <source>
        <dbReference type="EMBL" id="KAG7320007.1"/>
    </source>
</evidence>
<sequence length="103" mass="11132">MEEADGKGKEGGRGRRGRETPGSRFVSKHGTTRGSGYKWPPFPKPLRSPLWNASAAGLYLGPPQSSSCPGAAFGVSWLRSRRLITSSQDAAHQNAPYNRSIFS</sequence>
<reference evidence="2 3" key="1">
    <citation type="submission" date="2021-06" db="EMBL/GenBank/DDBJ databases">
        <title>Chromosome-level genome assembly of the red-tail catfish (Hemibagrus wyckioides).</title>
        <authorList>
            <person name="Shao F."/>
        </authorList>
    </citation>
    <scope>NUCLEOTIDE SEQUENCE [LARGE SCALE GENOMIC DNA]</scope>
    <source>
        <strain evidence="2">EC202008001</strain>
        <tissue evidence="2">Blood</tissue>
    </source>
</reference>
<feature type="compositionally biased region" description="Basic and acidic residues" evidence="1">
    <location>
        <begin position="1"/>
        <end position="21"/>
    </location>
</feature>
<protein>
    <submittedName>
        <fullName evidence="2">Uncharacterized protein</fullName>
    </submittedName>
</protein>
<name>A0A9D3ND57_9TELE</name>
<evidence type="ECO:0000256" key="1">
    <source>
        <dbReference type="SAM" id="MobiDB-lite"/>
    </source>
</evidence>
<dbReference type="AlphaFoldDB" id="A0A9D3ND57"/>
<accession>A0A9D3ND57</accession>
<dbReference type="EMBL" id="JAHKSW010000020">
    <property type="protein sequence ID" value="KAG7320007.1"/>
    <property type="molecule type" value="Genomic_DNA"/>
</dbReference>
<gene>
    <name evidence="2" type="ORF">KOW79_017150</name>
</gene>
<keyword evidence="3" id="KW-1185">Reference proteome</keyword>